<evidence type="ECO:0000256" key="1">
    <source>
        <dbReference type="ARBA" id="ARBA00007768"/>
    </source>
</evidence>
<dbReference type="GO" id="GO:0005507">
    <property type="term" value="F:copper ion binding"/>
    <property type="evidence" value="ECO:0007669"/>
    <property type="project" value="TreeGrafter"/>
</dbReference>
<accession>A0A1T2X416</accession>
<dbReference type="SUPFAM" id="SSF110395">
    <property type="entry name" value="CutC-like"/>
    <property type="match status" value="1"/>
</dbReference>
<dbReference type="Pfam" id="PF03932">
    <property type="entry name" value="CutC"/>
    <property type="match status" value="1"/>
</dbReference>
<sequence length="237" mass="25673">MSSVSSKVILEVIATTLAEVKAAAAYGADRIELITAMNEGGLTPSIGLIEEAVKSVSIPVNVMLRPHSRSFVYDKEDIQTLLSEVRRIRRAGANAIVFGALTPKGEIDTRLLQRVLDRAGDMRMTFHRAFDEVKNQAAALDQLLAYPQITTILTSGGQPRVLDAAEQIQMLVARSAGTHCSILAGSGLSPNRDELRAFLDFTGVQQVHFGSGVREEGKSLAPIDLMRMTEVRSILQG</sequence>
<keyword evidence="4" id="KW-1185">Reference proteome</keyword>
<comment type="caution">
    <text evidence="3">The sequence shown here is derived from an EMBL/GenBank/DDBJ whole genome shotgun (WGS) entry which is preliminary data.</text>
</comment>
<dbReference type="PANTHER" id="PTHR12598:SF0">
    <property type="entry name" value="COPPER HOMEOSTASIS PROTEIN CUTC HOMOLOG"/>
    <property type="match status" value="1"/>
</dbReference>
<evidence type="ECO:0000313" key="4">
    <source>
        <dbReference type="Proteomes" id="UP000190188"/>
    </source>
</evidence>
<reference evidence="3 4" key="1">
    <citation type="submission" date="2017-01" db="EMBL/GenBank/DDBJ databases">
        <title>Genome analysis of Paenibacillus selenitrireducens ES3-24.</title>
        <authorList>
            <person name="Xu D."/>
            <person name="Yao R."/>
            <person name="Zheng S."/>
        </authorList>
    </citation>
    <scope>NUCLEOTIDE SEQUENCE [LARGE SCALE GENOMIC DNA]</scope>
    <source>
        <strain evidence="3 4">ES3-24</strain>
    </source>
</reference>
<dbReference type="STRING" id="1324314.BVG16_24630"/>
<proteinExistence type="inferred from homology"/>
<dbReference type="Gene3D" id="3.20.20.380">
    <property type="entry name" value="Copper homeostasis (CutC) domain"/>
    <property type="match status" value="1"/>
</dbReference>
<comment type="subcellular location">
    <subcellularLocation>
        <location evidence="2">Cytoplasm</location>
    </subcellularLocation>
</comment>
<keyword evidence="2" id="KW-0963">Cytoplasm</keyword>
<evidence type="ECO:0000256" key="2">
    <source>
        <dbReference type="HAMAP-Rule" id="MF_00795"/>
    </source>
</evidence>
<dbReference type="HAMAP" id="MF_00795">
    <property type="entry name" value="CutC"/>
    <property type="match status" value="1"/>
</dbReference>
<dbReference type="GO" id="GO:0005737">
    <property type="term" value="C:cytoplasm"/>
    <property type="evidence" value="ECO:0007669"/>
    <property type="project" value="UniProtKB-SubCell"/>
</dbReference>
<dbReference type="InterPro" id="IPR005627">
    <property type="entry name" value="CutC-like"/>
</dbReference>
<dbReference type="PANTHER" id="PTHR12598">
    <property type="entry name" value="COPPER HOMEOSTASIS PROTEIN CUTC"/>
    <property type="match status" value="1"/>
</dbReference>
<dbReference type="EMBL" id="MSZX01000011">
    <property type="protein sequence ID" value="OPA74313.1"/>
    <property type="molecule type" value="Genomic_DNA"/>
</dbReference>
<comment type="caution">
    <text evidence="2">Once thought to be involved in copper homeostasis, experiments in E.coli have shown this is not the case.</text>
</comment>
<gene>
    <name evidence="2" type="primary">cutC</name>
    <name evidence="3" type="ORF">BVG16_24630</name>
</gene>
<evidence type="ECO:0000313" key="3">
    <source>
        <dbReference type="EMBL" id="OPA74313.1"/>
    </source>
</evidence>
<dbReference type="AlphaFoldDB" id="A0A1T2X416"/>
<dbReference type="Proteomes" id="UP000190188">
    <property type="component" value="Unassembled WGS sequence"/>
</dbReference>
<name>A0A1T2X416_9BACL</name>
<protein>
    <recommendedName>
        <fullName evidence="2">PF03932 family protein CutC</fullName>
    </recommendedName>
</protein>
<organism evidence="3 4">
    <name type="scientific">Paenibacillus selenitireducens</name>
    <dbReference type="NCBI Taxonomy" id="1324314"/>
    <lineage>
        <taxon>Bacteria</taxon>
        <taxon>Bacillati</taxon>
        <taxon>Bacillota</taxon>
        <taxon>Bacilli</taxon>
        <taxon>Bacillales</taxon>
        <taxon>Paenibacillaceae</taxon>
        <taxon>Paenibacillus</taxon>
    </lineage>
</organism>
<dbReference type="InterPro" id="IPR036822">
    <property type="entry name" value="CutC-like_dom_sf"/>
</dbReference>
<comment type="similarity">
    <text evidence="1 2">Belongs to the CutC family.</text>
</comment>